<dbReference type="PROSITE" id="PS50878">
    <property type="entry name" value="RT_POL"/>
    <property type="match status" value="1"/>
</dbReference>
<name>A0ABP1RFZ7_9HEXA</name>
<dbReference type="SUPFAM" id="SSF56219">
    <property type="entry name" value="DNase I-like"/>
    <property type="match status" value="1"/>
</dbReference>
<dbReference type="SUPFAM" id="SSF56672">
    <property type="entry name" value="DNA/RNA polymerases"/>
    <property type="match status" value="1"/>
</dbReference>
<dbReference type="InterPro" id="IPR005135">
    <property type="entry name" value="Endo/exonuclease/phosphatase"/>
</dbReference>
<keyword evidence="3" id="KW-1185">Reference proteome</keyword>
<evidence type="ECO:0000313" key="2">
    <source>
        <dbReference type="EMBL" id="CAL8125005.1"/>
    </source>
</evidence>
<reference evidence="2 3" key="1">
    <citation type="submission" date="2024-08" db="EMBL/GenBank/DDBJ databases">
        <authorList>
            <person name="Cucini C."/>
            <person name="Frati F."/>
        </authorList>
    </citation>
    <scope>NUCLEOTIDE SEQUENCE [LARGE SCALE GENOMIC DNA]</scope>
</reference>
<proteinExistence type="predicted"/>
<evidence type="ECO:0000313" key="3">
    <source>
        <dbReference type="Proteomes" id="UP001642540"/>
    </source>
</evidence>
<dbReference type="InterPro" id="IPR000477">
    <property type="entry name" value="RT_dom"/>
</dbReference>
<dbReference type="Gene3D" id="3.60.10.10">
    <property type="entry name" value="Endonuclease/exonuclease/phosphatase"/>
    <property type="match status" value="1"/>
</dbReference>
<organism evidence="2 3">
    <name type="scientific">Orchesella dallaii</name>
    <dbReference type="NCBI Taxonomy" id="48710"/>
    <lineage>
        <taxon>Eukaryota</taxon>
        <taxon>Metazoa</taxon>
        <taxon>Ecdysozoa</taxon>
        <taxon>Arthropoda</taxon>
        <taxon>Hexapoda</taxon>
        <taxon>Collembola</taxon>
        <taxon>Entomobryomorpha</taxon>
        <taxon>Entomobryoidea</taxon>
        <taxon>Orchesellidae</taxon>
        <taxon>Orchesellinae</taxon>
        <taxon>Orchesella</taxon>
    </lineage>
</organism>
<sequence>MIDIMTWNCQGFKNNGTWLDSIINSYDIIALQETWLHEHECHRLNIFKNYYAIAKSGMPVTRLNMQGRPYGGVAFLIKSDLEKSVTAVTYEDPRIIAVKIETTNGELLLLNVYFPVNTRENESLFSKYFGRLQAIITDHDGPSLIIGDFNIDKKHQNYIELENFCRECDCELSDVKHLTHNTFTFCSKGTGVTSWLDHVVNSKDLNGYIQLISTPHIITPSDHIPIAIKLKLSATRRTSEENDNNKFRTQINWKKISPHMRSQYQDAVTRNLETLCDIELCETKGCKNALHCENITRWCHAFIKAFKDAEAQVLLQLRTRQLQSSSQSKNWKCTPGWNDHLKYIYKMYKHSYCAWIKSGKSDVHAMDTMKHHQRKFKYALRKVRKQRDKIQSDKLALSYEGNDLTKFWRHVKLQDGERSVISVETINGASSNEDICEMWRNHYASNFTSITNTSATHSAMQNPCPPNEKLARPNSEQVKECIKSLKKGKSPGPDGIAAESLQIVSGISSELLASFYNSCLSHSFIPDIVMRVTIVPILKKKGLDKSKVQNYRPIALATILSKVFELIFLSIYHNNLNTHYGQFGYKKGVGTETAVFTLRQVCHFYLRKNSPVYLCYLDATKAFDYVDHGILLQKLRKRGIDDDTLGLFRYWFCSQTFVCRWNDVISSTFPVHRGVRQGGIASAYFFAIYMDDLCVKLARTGLGCHVGARPCNYLCYADDFCLLATSVRVLQLLVKMCETYATEHSISFNPTKTYCQAFINKSMDTVRPIVRICGKNIAWVDSVKYLGYTVNCWDRDTAELIKRRRDLYAYGNLLSCRFQSCSANVKRYLFTTFFSNIYCSSLWVPVQQKYLKQMQVAYNDVFRSMFNYSRRSSASKMFAENGISDFTAMRRRAVYSLLSRLSTSNNVILKSIFNSRMLIDSSLFKDWKELLLGPDHSCEDLYKIISRFAK</sequence>
<dbReference type="Pfam" id="PF00078">
    <property type="entry name" value="RVT_1"/>
    <property type="match status" value="1"/>
</dbReference>
<dbReference type="EMBL" id="CAXLJM020000069">
    <property type="protein sequence ID" value="CAL8125005.1"/>
    <property type="molecule type" value="Genomic_DNA"/>
</dbReference>
<dbReference type="PANTHER" id="PTHR19446">
    <property type="entry name" value="REVERSE TRANSCRIPTASES"/>
    <property type="match status" value="1"/>
</dbReference>
<dbReference type="InterPro" id="IPR036691">
    <property type="entry name" value="Endo/exonu/phosph_ase_sf"/>
</dbReference>
<feature type="domain" description="Reverse transcriptase" evidence="1">
    <location>
        <begin position="518"/>
        <end position="790"/>
    </location>
</feature>
<dbReference type="Proteomes" id="UP001642540">
    <property type="component" value="Unassembled WGS sequence"/>
</dbReference>
<dbReference type="CDD" id="cd01650">
    <property type="entry name" value="RT_nLTR_like"/>
    <property type="match status" value="1"/>
</dbReference>
<dbReference type="Pfam" id="PF03372">
    <property type="entry name" value="Exo_endo_phos"/>
    <property type="match status" value="1"/>
</dbReference>
<accession>A0ABP1RFZ7</accession>
<comment type="caution">
    <text evidence="2">The sequence shown here is derived from an EMBL/GenBank/DDBJ whole genome shotgun (WGS) entry which is preliminary data.</text>
</comment>
<gene>
    <name evidence="2" type="ORF">ODALV1_LOCUS20824</name>
</gene>
<dbReference type="InterPro" id="IPR043502">
    <property type="entry name" value="DNA/RNA_pol_sf"/>
</dbReference>
<evidence type="ECO:0000259" key="1">
    <source>
        <dbReference type="PROSITE" id="PS50878"/>
    </source>
</evidence>
<protein>
    <recommendedName>
        <fullName evidence="1">Reverse transcriptase domain-containing protein</fullName>
    </recommendedName>
</protein>